<keyword evidence="2" id="KW-1185">Reference proteome</keyword>
<evidence type="ECO:0000313" key="2">
    <source>
        <dbReference type="Proteomes" id="UP000282084"/>
    </source>
</evidence>
<comment type="caution">
    <text evidence="1">The sequence shown here is derived from an EMBL/GenBank/DDBJ whole genome shotgun (WGS) entry which is preliminary data.</text>
</comment>
<accession>A0A495VXU6</accession>
<dbReference type="Proteomes" id="UP000282084">
    <property type="component" value="Unassembled WGS sequence"/>
</dbReference>
<sequence length="49" mass="5428">MRAHWVSLLVGLVLLPLLAPALDVFVVHGAFIADAPWAIAVWGGFMLWW</sequence>
<protein>
    <submittedName>
        <fullName evidence="1">Uncharacterized protein</fullName>
    </submittedName>
</protein>
<name>A0A495VXU6_9PSEU</name>
<dbReference type="AlphaFoldDB" id="A0A495VXU6"/>
<dbReference type="EMBL" id="RBXO01000001">
    <property type="protein sequence ID" value="RKT53205.1"/>
    <property type="molecule type" value="Genomic_DNA"/>
</dbReference>
<reference evidence="1 2" key="1">
    <citation type="submission" date="2018-10" db="EMBL/GenBank/DDBJ databases">
        <title>Sequencing the genomes of 1000 actinobacteria strains.</title>
        <authorList>
            <person name="Klenk H.-P."/>
        </authorList>
    </citation>
    <scope>NUCLEOTIDE SEQUENCE [LARGE SCALE GENOMIC DNA]</scope>
    <source>
        <strain evidence="1 2">DSM 43800</strain>
    </source>
</reference>
<evidence type="ECO:0000313" key="1">
    <source>
        <dbReference type="EMBL" id="RKT53205.1"/>
    </source>
</evidence>
<dbReference type="RefSeq" id="WP_211346949.1">
    <property type="nucleotide sequence ID" value="NZ_RBXO01000001.1"/>
</dbReference>
<proteinExistence type="predicted"/>
<gene>
    <name evidence="1" type="ORF">C8E97_1763</name>
</gene>
<organism evidence="1 2">
    <name type="scientific">Saccharothrix australiensis</name>
    <dbReference type="NCBI Taxonomy" id="2072"/>
    <lineage>
        <taxon>Bacteria</taxon>
        <taxon>Bacillati</taxon>
        <taxon>Actinomycetota</taxon>
        <taxon>Actinomycetes</taxon>
        <taxon>Pseudonocardiales</taxon>
        <taxon>Pseudonocardiaceae</taxon>
        <taxon>Saccharothrix</taxon>
    </lineage>
</organism>